<keyword evidence="10 12" id="KW-0449">Lipoprotein</keyword>
<feature type="compositionally biased region" description="Acidic residues" evidence="13">
    <location>
        <begin position="441"/>
        <end position="450"/>
    </location>
</feature>
<dbReference type="GO" id="GO:0009966">
    <property type="term" value="P:regulation of signal transduction"/>
    <property type="evidence" value="ECO:0007669"/>
    <property type="project" value="InterPro"/>
</dbReference>
<dbReference type="GO" id="GO:0005886">
    <property type="term" value="C:plasma membrane"/>
    <property type="evidence" value="ECO:0007669"/>
    <property type="project" value="UniProtKB-SubCell"/>
</dbReference>
<sequence>MCGDSCCTKELEKEAYKYNQILVDKYIRSSISKVSSILDIRARKFDEHFQGMMKQSKKEFHEMFERTYGKIYLQNSDVFIDFFVELETYYRKGTVRLSETMDTFFGILYQRMFKVINAQYMFDDAYLECVSGHMTDMKPFGDVPHKLGIQLRRSFVATRTFHKALVRGAEAADRLADLKVNADCYAASAAMRYCGACRGQQESGGGVCSGYCTKTMQGCFGVYGEVSPSWDSFVDAIDKVSERLLGPYNIEIVVEPLNIKISEAIMNFQESGLNVSRKIYSLCGKPPQYSRPKRDGPPAVGFDSRPKREGAGLREGPPSEGLEIEIEPMRGTGGRRKHKKTAATVESRSALEKIILDIKQKIKETKQFWLNLPYQYCNNLSLLDPSNDTAPCWNGTNTSPTPTHPRTSDAPLLPPLLSEQTFALQGLTDKLRKAHQGQEVEMVDDTEEVLDGSGSGSGDGDEEDDVEPPSRPDEKEEEEEDRGIVFTAEEDGRNNEVVAPVPSSTREPEVVRASGGARTVEGMSLQRALVCYLVPIVLAWFGGAITNLL</sequence>
<evidence type="ECO:0000256" key="7">
    <source>
        <dbReference type="ARBA" id="ARBA00023136"/>
    </source>
</evidence>
<dbReference type="GO" id="GO:0016477">
    <property type="term" value="P:cell migration"/>
    <property type="evidence" value="ECO:0007669"/>
    <property type="project" value="TreeGrafter"/>
</dbReference>
<evidence type="ECO:0000256" key="12">
    <source>
        <dbReference type="RuleBase" id="RU003519"/>
    </source>
</evidence>
<comment type="subcellular location">
    <subcellularLocation>
        <location evidence="1 12">Cell membrane</location>
        <topology evidence="1 12">Lipid-anchor</topology>
        <topology evidence="1 12">GPI-anchor</topology>
    </subcellularLocation>
</comment>
<dbReference type="AlphaFoldDB" id="A0A9N9X4P9"/>
<proteinExistence type="inferred from homology"/>
<evidence type="ECO:0000256" key="13">
    <source>
        <dbReference type="SAM" id="MobiDB-lite"/>
    </source>
</evidence>
<keyword evidence="8" id="KW-0325">Glycoprotein</keyword>
<comment type="similarity">
    <text evidence="2 11">Belongs to the glypican family.</text>
</comment>
<evidence type="ECO:0000256" key="10">
    <source>
        <dbReference type="ARBA" id="ARBA00023288"/>
    </source>
</evidence>
<keyword evidence="6 12" id="KW-0654">Proteoglycan</keyword>
<evidence type="ECO:0008006" key="16">
    <source>
        <dbReference type="Google" id="ProtNLM"/>
    </source>
</evidence>
<keyword evidence="15" id="KW-1185">Reference proteome</keyword>
<keyword evidence="5" id="KW-0732">Signal</keyword>
<feature type="region of interest" description="Disordered" evidence="13">
    <location>
        <begin position="433"/>
        <end position="513"/>
    </location>
</feature>
<evidence type="ECO:0000256" key="5">
    <source>
        <dbReference type="ARBA" id="ARBA00022729"/>
    </source>
</evidence>
<evidence type="ECO:0000256" key="9">
    <source>
        <dbReference type="ARBA" id="ARBA00023207"/>
    </source>
</evidence>
<keyword evidence="9 12" id="KW-0357">Heparan sulfate</keyword>
<feature type="compositionally biased region" description="Polar residues" evidence="13">
    <location>
        <begin position="393"/>
        <end position="405"/>
    </location>
</feature>
<evidence type="ECO:0000256" key="6">
    <source>
        <dbReference type="ARBA" id="ARBA00022974"/>
    </source>
</evidence>
<reference evidence="14" key="2">
    <citation type="submission" date="2022-10" db="EMBL/GenBank/DDBJ databases">
        <authorList>
            <consortium name="ENA_rothamsted_submissions"/>
            <consortium name="culmorum"/>
            <person name="King R."/>
        </authorList>
    </citation>
    <scope>NUCLEOTIDE SEQUENCE</scope>
</reference>
<feature type="region of interest" description="Disordered" evidence="13">
    <location>
        <begin position="393"/>
        <end position="413"/>
    </location>
</feature>
<dbReference type="EMBL" id="OU896713">
    <property type="protein sequence ID" value="CAG9823380.1"/>
    <property type="molecule type" value="Genomic_DNA"/>
</dbReference>
<protein>
    <recommendedName>
        <fullName evidence="16">Glypican-6</fullName>
    </recommendedName>
</protein>
<evidence type="ECO:0000256" key="8">
    <source>
        <dbReference type="ARBA" id="ARBA00023180"/>
    </source>
</evidence>
<evidence type="ECO:0000256" key="2">
    <source>
        <dbReference type="ARBA" id="ARBA00010260"/>
    </source>
</evidence>
<gene>
    <name evidence="14" type="ORF">PHAECO_LOCUS11014</name>
</gene>
<dbReference type="GO" id="GO:0098552">
    <property type="term" value="C:side of membrane"/>
    <property type="evidence" value="ECO:0007669"/>
    <property type="project" value="UniProtKB-KW"/>
</dbReference>
<dbReference type="GO" id="GO:0009986">
    <property type="term" value="C:cell surface"/>
    <property type="evidence" value="ECO:0007669"/>
    <property type="project" value="TreeGrafter"/>
</dbReference>
<dbReference type="PANTHER" id="PTHR10822">
    <property type="entry name" value="GLYPICAN"/>
    <property type="match status" value="1"/>
</dbReference>
<dbReference type="GO" id="GO:1905475">
    <property type="term" value="P:regulation of protein localization to membrane"/>
    <property type="evidence" value="ECO:0007669"/>
    <property type="project" value="TreeGrafter"/>
</dbReference>
<dbReference type="Pfam" id="PF01153">
    <property type="entry name" value="Glypican"/>
    <property type="match status" value="2"/>
</dbReference>
<keyword evidence="3" id="KW-1003">Cell membrane</keyword>
<evidence type="ECO:0000256" key="1">
    <source>
        <dbReference type="ARBA" id="ARBA00004609"/>
    </source>
</evidence>
<dbReference type="GO" id="GO:0005576">
    <property type="term" value="C:extracellular region"/>
    <property type="evidence" value="ECO:0007669"/>
    <property type="project" value="TreeGrafter"/>
</dbReference>
<reference evidence="14" key="1">
    <citation type="submission" date="2022-01" db="EMBL/GenBank/DDBJ databases">
        <authorList>
            <person name="King R."/>
        </authorList>
    </citation>
    <scope>NUCLEOTIDE SEQUENCE</scope>
</reference>
<dbReference type="InterPro" id="IPR001863">
    <property type="entry name" value="Glypican"/>
</dbReference>
<dbReference type="GO" id="GO:0045202">
    <property type="term" value="C:synapse"/>
    <property type="evidence" value="ECO:0007669"/>
    <property type="project" value="TreeGrafter"/>
</dbReference>
<accession>A0A9N9X4P9</accession>
<comment type="function">
    <text evidence="12">Cell surface proteoglycan.</text>
</comment>
<organism evidence="14 15">
    <name type="scientific">Phaedon cochleariae</name>
    <name type="common">Mustard beetle</name>
    <dbReference type="NCBI Taxonomy" id="80249"/>
    <lineage>
        <taxon>Eukaryota</taxon>
        <taxon>Metazoa</taxon>
        <taxon>Ecdysozoa</taxon>
        <taxon>Arthropoda</taxon>
        <taxon>Hexapoda</taxon>
        <taxon>Insecta</taxon>
        <taxon>Pterygota</taxon>
        <taxon>Neoptera</taxon>
        <taxon>Endopterygota</taxon>
        <taxon>Coleoptera</taxon>
        <taxon>Polyphaga</taxon>
        <taxon>Cucujiformia</taxon>
        <taxon>Chrysomeloidea</taxon>
        <taxon>Chrysomelidae</taxon>
        <taxon>Chrysomelinae</taxon>
        <taxon>Chrysomelini</taxon>
        <taxon>Phaedon</taxon>
    </lineage>
</organism>
<evidence type="ECO:0000313" key="14">
    <source>
        <dbReference type="EMBL" id="CAG9823380.1"/>
    </source>
</evidence>
<dbReference type="OrthoDB" id="10010764at2759"/>
<feature type="region of interest" description="Disordered" evidence="13">
    <location>
        <begin position="286"/>
        <end position="343"/>
    </location>
</feature>
<dbReference type="PANTHER" id="PTHR10822:SF30">
    <property type="entry name" value="DALLY-LIKE, ISOFORM A"/>
    <property type="match status" value="1"/>
</dbReference>
<keyword evidence="4 12" id="KW-0336">GPI-anchor</keyword>
<evidence type="ECO:0000256" key="3">
    <source>
        <dbReference type="ARBA" id="ARBA00022475"/>
    </source>
</evidence>
<name>A0A9N9X4P9_PHACE</name>
<evidence type="ECO:0000256" key="4">
    <source>
        <dbReference type="ARBA" id="ARBA00022622"/>
    </source>
</evidence>
<keyword evidence="7 12" id="KW-0472">Membrane</keyword>
<evidence type="ECO:0000313" key="15">
    <source>
        <dbReference type="Proteomes" id="UP001153737"/>
    </source>
</evidence>
<dbReference type="Proteomes" id="UP001153737">
    <property type="component" value="Chromosome 7"/>
</dbReference>
<evidence type="ECO:0000256" key="11">
    <source>
        <dbReference type="RuleBase" id="RU003518"/>
    </source>
</evidence>